<reference evidence="21" key="2">
    <citation type="journal article" date="2019" name="Int. J. Syst. Evol. Microbiol.">
        <title>The Global Catalogue of Microorganisms (GCM) 10K type strain sequencing project: providing services to taxonomists for standard genome sequencing and annotation.</title>
        <authorList>
            <consortium name="The Broad Institute Genomics Platform"/>
            <consortium name="The Broad Institute Genome Sequencing Center for Infectious Disease"/>
            <person name="Wu L."/>
            <person name="Ma J."/>
        </authorList>
    </citation>
    <scope>NUCLEOTIDE SEQUENCE [LARGE SCALE GENOMIC DNA]</scope>
    <source>
        <strain evidence="21">NBRC 111146</strain>
    </source>
</reference>
<gene>
    <name evidence="19" type="primary">narQ</name>
    <name evidence="19" type="ORF">FOF44_14585</name>
    <name evidence="18" type="ORF">GCM10007931_05520</name>
</gene>
<keyword evidence="12 14" id="KW-0902">Two-component regulatory system</keyword>
<evidence type="ECO:0000256" key="14">
    <source>
        <dbReference type="PIRNR" id="PIRNR003167"/>
    </source>
</evidence>
<dbReference type="OrthoDB" id="9811306at2"/>
<keyword evidence="13 14" id="KW-0472">Membrane</keyword>
<dbReference type="InterPro" id="IPR003594">
    <property type="entry name" value="HATPase_dom"/>
</dbReference>
<comment type="subcellular location">
    <subcellularLocation>
        <location evidence="2">Cell inner membrane</location>
        <topology evidence="2">Multi-pass membrane protein</topology>
    </subcellularLocation>
</comment>
<evidence type="ECO:0000313" key="21">
    <source>
        <dbReference type="Proteomes" id="UP001157156"/>
    </source>
</evidence>
<keyword evidence="8 14" id="KW-0547">Nucleotide-binding</keyword>
<keyword evidence="7 15" id="KW-0812">Transmembrane</keyword>
<dbReference type="SMART" id="SM00304">
    <property type="entry name" value="HAMP"/>
    <property type="match status" value="1"/>
</dbReference>
<feature type="domain" description="Histidine kinase" evidence="16">
    <location>
        <begin position="377"/>
        <end position="576"/>
    </location>
</feature>
<dbReference type="InterPro" id="IPR042295">
    <property type="entry name" value="NarX-like_N_sf"/>
</dbReference>
<dbReference type="GO" id="GO:0005524">
    <property type="term" value="F:ATP binding"/>
    <property type="evidence" value="ECO:0007669"/>
    <property type="project" value="UniProtKB-UniRule"/>
</dbReference>
<dbReference type="NCBIfam" id="NF008184">
    <property type="entry name" value="PRK10935.1"/>
    <property type="match status" value="1"/>
</dbReference>
<keyword evidence="10 14" id="KW-0067">ATP-binding</keyword>
<keyword evidence="21" id="KW-1185">Reference proteome</keyword>
<protein>
    <recommendedName>
        <fullName evidence="14">Sensor protein</fullName>
        <ecNumber evidence="14">2.7.13.3</ecNumber>
    </recommendedName>
</protein>
<dbReference type="SUPFAM" id="SSF55874">
    <property type="entry name" value="ATPase domain of HSP90 chaperone/DNA topoisomerase II/histidine kinase"/>
    <property type="match status" value="1"/>
</dbReference>
<evidence type="ECO:0000259" key="17">
    <source>
        <dbReference type="PROSITE" id="PS50885"/>
    </source>
</evidence>
<name>A0A557NZ98_9VIBR</name>
<evidence type="ECO:0000256" key="8">
    <source>
        <dbReference type="ARBA" id="ARBA00022741"/>
    </source>
</evidence>
<evidence type="ECO:0000256" key="12">
    <source>
        <dbReference type="ARBA" id="ARBA00023012"/>
    </source>
</evidence>
<dbReference type="PIRSF" id="PIRSF003167">
    <property type="entry name" value="STHK_NarX/NarQ"/>
    <property type="match status" value="1"/>
</dbReference>
<comment type="catalytic activity">
    <reaction evidence="1 14">
        <text>ATP + protein L-histidine = ADP + protein N-phospho-L-histidine.</text>
        <dbReference type="EC" id="2.7.13.3"/>
    </reaction>
</comment>
<evidence type="ECO:0000313" key="18">
    <source>
        <dbReference type="EMBL" id="GLT13578.1"/>
    </source>
</evidence>
<feature type="domain" description="HAMP" evidence="17">
    <location>
        <begin position="184"/>
        <end position="236"/>
    </location>
</feature>
<dbReference type="InterPro" id="IPR011712">
    <property type="entry name" value="Sig_transdc_His_kin_sub3_dim/P"/>
</dbReference>
<dbReference type="EC" id="2.7.13.3" evidence="14"/>
<dbReference type="PROSITE" id="PS50109">
    <property type="entry name" value="HIS_KIN"/>
    <property type="match status" value="1"/>
</dbReference>
<dbReference type="Proteomes" id="UP000319828">
    <property type="component" value="Unassembled WGS sequence"/>
</dbReference>
<dbReference type="InterPro" id="IPR003660">
    <property type="entry name" value="HAMP_dom"/>
</dbReference>
<dbReference type="GO" id="GO:0046983">
    <property type="term" value="F:protein dimerization activity"/>
    <property type="evidence" value="ECO:0007669"/>
    <property type="project" value="UniProtKB-UniRule"/>
</dbReference>
<keyword evidence="11 15" id="KW-1133">Transmembrane helix</keyword>
<evidence type="ECO:0000256" key="10">
    <source>
        <dbReference type="ARBA" id="ARBA00022840"/>
    </source>
</evidence>
<dbReference type="Pfam" id="PF02518">
    <property type="entry name" value="HATPase_c"/>
    <property type="match status" value="1"/>
</dbReference>
<dbReference type="Gene3D" id="3.30.565.10">
    <property type="entry name" value="Histidine kinase-like ATPase, C-terminal domain"/>
    <property type="match status" value="1"/>
</dbReference>
<dbReference type="Pfam" id="PF07730">
    <property type="entry name" value="HisKA_3"/>
    <property type="match status" value="1"/>
</dbReference>
<dbReference type="InterPro" id="IPR005467">
    <property type="entry name" value="His_kinase_dom"/>
</dbReference>
<keyword evidence="5" id="KW-0597">Phosphoprotein</keyword>
<dbReference type="PANTHER" id="PTHR24421:SF10">
    <property type="entry name" value="NITRATE_NITRITE SENSOR PROTEIN NARQ"/>
    <property type="match status" value="1"/>
</dbReference>
<dbReference type="GO" id="GO:0005886">
    <property type="term" value="C:plasma membrane"/>
    <property type="evidence" value="ECO:0007669"/>
    <property type="project" value="UniProtKB-SubCell"/>
</dbReference>
<dbReference type="Gene3D" id="6.10.340.10">
    <property type="match status" value="1"/>
</dbReference>
<evidence type="ECO:0000313" key="20">
    <source>
        <dbReference type="Proteomes" id="UP000319828"/>
    </source>
</evidence>
<dbReference type="Proteomes" id="UP001157156">
    <property type="component" value="Unassembled WGS sequence"/>
</dbReference>
<sequence>MNRVRHSEHYFAPQKPIASTIAKGLISILIFVIVAIIVAIFTITYSLKDAEIINVAGSLRMQSYRLAYDIKTDSNKLQQHSQMLEQSLNSPVMKSLDNPLVPNEIKYQYLSIQNRWHSLSIDIKTGREADYLTAVEALVDQLDIFVLNLQRFSENKLKAFAFAGAGCLLLIFIVTMLIMRFVRNKIVKPLEDLVIASQSIQDKNFTIQLDINSDTELDVLGHCYQSMARELALLYQGLEAAVDKKTHELQQANDALKILYDSSEALSSSRLTIQDFQSVLDAFEKVDGIQACRLLIDEKEGGGIELIAGQQQDNVEWRNFPLEEQAMPLGLLEWQQTSGQIDQLLMENLGRIMARALYFSHNQKQTEQLILMQERATIARELHDSLAQSLSYLKIQITLLKRNLNQDLCAKRCEVATGIIKEVDEVLAQAYTQLRELLSTFRLKIEDAHFGEALKQLLQPLQAQTKASLNVDNQLLSMELDAQQQVHLLQYIREAVLNAIKHSHASQVNVYCYQDNSDIHIKVEDNGQGFDVNQPKPNHYGLSIMQERASRLGAEHHIESMLGKGCLVRLKMTLGANEPS</sequence>
<dbReference type="CDD" id="cd22899">
    <property type="entry name" value="NarQ_sensor"/>
    <property type="match status" value="1"/>
</dbReference>
<reference evidence="19 20" key="3">
    <citation type="submission" date="2019-07" db="EMBL/GenBank/DDBJ databases">
        <title>The draft genome sequence of Vibrio algivorus M1486.</title>
        <authorList>
            <person name="Meng X."/>
        </authorList>
    </citation>
    <scope>NUCLEOTIDE SEQUENCE [LARGE SCALE GENOMIC DNA]</scope>
    <source>
        <strain evidence="19 20">M1486</strain>
    </source>
</reference>
<dbReference type="GO" id="GO:0000155">
    <property type="term" value="F:phosphorelay sensor kinase activity"/>
    <property type="evidence" value="ECO:0007669"/>
    <property type="project" value="UniProtKB-UniRule"/>
</dbReference>
<keyword evidence="9 14" id="KW-0418">Kinase</keyword>
<keyword evidence="6 14" id="KW-0808">Transferase</keyword>
<keyword evidence="3 14" id="KW-1003">Cell membrane</keyword>
<dbReference type="CDD" id="cd06225">
    <property type="entry name" value="HAMP"/>
    <property type="match status" value="1"/>
</dbReference>
<dbReference type="CDD" id="cd16917">
    <property type="entry name" value="HATPase_UhpB-NarQ-NarX-like"/>
    <property type="match status" value="1"/>
</dbReference>
<evidence type="ECO:0000256" key="15">
    <source>
        <dbReference type="SAM" id="Phobius"/>
    </source>
</evidence>
<evidence type="ECO:0000256" key="13">
    <source>
        <dbReference type="ARBA" id="ARBA00023136"/>
    </source>
</evidence>
<dbReference type="InterPro" id="IPR016380">
    <property type="entry name" value="Sig_transdc_His_kin_NarX/NarQ"/>
</dbReference>
<evidence type="ECO:0000256" key="1">
    <source>
        <dbReference type="ARBA" id="ARBA00000085"/>
    </source>
</evidence>
<evidence type="ECO:0000256" key="2">
    <source>
        <dbReference type="ARBA" id="ARBA00004429"/>
    </source>
</evidence>
<evidence type="ECO:0000256" key="6">
    <source>
        <dbReference type="ARBA" id="ARBA00022679"/>
    </source>
</evidence>
<evidence type="ECO:0000259" key="16">
    <source>
        <dbReference type="PROSITE" id="PS50109"/>
    </source>
</evidence>
<dbReference type="PROSITE" id="PS50885">
    <property type="entry name" value="HAMP"/>
    <property type="match status" value="1"/>
</dbReference>
<dbReference type="InterPro" id="IPR029095">
    <property type="entry name" value="NarX-like_N"/>
</dbReference>
<dbReference type="EMBL" id="VMKJ01000037">
    <property type="protein sequence ID" value="TVO33738.1"/>
    <property type="molecule type" value="Genomic_DNA"/>
</dbReference>
<dbReference type="SMART" id="SM00387">
    <property type="entry name" value="HATPase_c"/>
    <property type="match status" value="1"/>
</dbReference>
<dbReference type="RefSeq" id="WP_089123983.1">
    <property type="nucleotide sequence ID" value="NZ_BSPV01000003.1"/>
</dbReference>
<evidence type="ECO:0000256" key="7">
    <source>
        <dbReference type="ARBA" id="ARBA00022692"/>
    </source>
</evidence>
<reference evidence="18" key="4">
    <citation type="submission" date="2023-01" db="EMBL/GenBank/DDBJ databases">
        <title>Draft genome sequence of Vibrio algivorus strain NBRC 111146.</title>
        <authorList>
            <person name="Sun Q."/>
            <person name="Mori K."/>
        </authorList>
    </citation>
    <scope>NUCLEOTIDE SEQUENCE</scope>
    <source>
        <strain evidence="18">NBRC 111146</strain>
    </source>
</reference>
<dbReference type="EMBL" id="BSPV01000003">
    <property type="protein sequence ID" value="GLT13578.1"/>
    <property type="molecule type" value="Genomic_DNA"/>
</dbReference>
<evidence type="ECO:0000256" key="9">
    <source>
        <dbReference type="ARBA" id="ARBA00022777"/>
    </source>
</evidence>
<evidence type="ECO:0000256" key="3">
    <source>
        <dbReference type="ARBA" id="ARBA00022475"/>
    </source>
</evidence>
<accession>A0A557NZ98</accession>
<dbReference type="InterPro" id="IPR036890">
    <property type="entry name" value="HATPase_C_sf"/>
</dbReference>
<evidence type="ECO:0000313" key="19">
    <source>
        <dbReference type="EMBL" id="TVO33738.1"/>
    </source>
</evidence>
<evidence type="ECO:0000256" key="11">
    <source>
        <dbReference type="ARBA" id="ARBA00022989"/>
    </source>
</evidence>
<feature type="transmembrane region" description="Helical" evidence="15">
    <location>
        <begin position="159"/>
        <end position="179"/>
    </location>
</feature>
<reference evidence="18" key="1">
    <citation type="journal article" date="2014" name="Int. J. Syst. Evol. Microbiol.">
        <title>Complete genome of a new Firmicutes species belonging to the dominant human colonic microbiota ('Ruminococcus bicirculans') reveals two chromosomes and a selective capacity to utilize plant glucans.</title>
        <authorList>
            <consortium name="NISC Comparative Sequencing Program"/>
            <person name="Wegmann U."/>
            <person name="Louis P."/>
            <person name="Goesmann A."/>
            <person name="Henrissat B."/>
            <person name="Duncan S.H."/>
            <person name="Flint H.J."/>
        </authorList>
    </citation>
    <scope>NUCLEOTIDE SEQUENCE</scope>
    <source>
        <strain evidence="18">NBRC 111146</strain>
    </source>
</reference>
<proteinExistence type="predicted"/>
<dbReference type="InterPro" id="IPR050482">
    <property type="entry name" value="Sensor_HK_TwoCompSys"/>
</dbReference>
<dbReference type="Gene3D" id="1.20.5.1930">
    <property type="match status" value="1"/>
</dbReference>
<keyword evidence="4 14" id="KW-0997">Cell inner membrane</keyword>
<feature type="transmembrane region" description="Helical" evidence="15">
    <location>
        <begin position="21"/>
        <end position="45"/>
    </location>
</feature>
<dbReference type="Pfam" id="PF00672">
    <property type="entry name" value="HAMP"/>
    <property type="match status" value="1"/>
</dbReference>
<dbReference type="Gene3D" id="1.20.120.960">
    <property type="entry name" value="Histidine kinase NarX, sensor domain"/>
    <property type="match status" value="1"/>
</dbReference>
<organism evidence="19 20">
    <name type="scientific">Vibrio algivorus</name>
    <dbReference type="NCBI Taxonomy" id="1667024"/>
    <lineage>
        <taxon>Bacteria</taxon>
        <taxon>Pseudomonadati</taxon>
        <taxon>Pseudomonadota</taxon>
        <taxon>Gammaproteobacteria</taxon>
        <taxon>Vibrionales</taxon>
        <taxon>Vibrionaceae</taxon>
        <taxon>Vibrio</taxon>
    </lineage>
</organism>
<evidence type="ECO:0000256" key="4">
    <source>
        <dbReference type="ARBA" id="ARBA00022519"/>
    </source>
</evidence>
<dbReference type="Pfam" id="PF13675">
    <property type="entry name" value="PilJ"/>
    <property type="match status" value="1"/>
</dbReference>
<dbReference type="PANTHER" id="PTHR24421">
    <property type="entry name" value="NITRATE/NITRITE SENSOR PROTEIN NARX-RELATED"/>
    <property type="match status" value="1"/>
</dbReference>
<evidence type="ECO:0000256" key="5">
    <source>
        <dbReference type="ARBA" id="ARBA00022553"/>
    </source>
</evidence>
<comment type="caution">
    <text evidence="19">The sequence shown here is derived from an EMBL/GenBank/DDBJ whole genome shotgun (WGS) entry which is preliminary data.</text>
</comment>
<dbReference type="AlphaFoldDB" id="A0A557NZ98"/>